<keyword evidence="9" id="KW-0442">Lipid degradation</keyword>
<dbReference type="Gene3D" id="3.30.870.10">
    <property type="entry name" value="Endonuclease Chain A"/>
    <property type="match status" value="2"/>
</dbReference>
<dbReference type="Pfam" id="PF13091">
    <property type="entry name" value="PLDc_2"/>
    <property type="match status" value="1"/>
</dbReference>
<dbReference type="EC" id="3.1.4.4" evidence="5"/>
<dbReference type="InterPro" id="IPR051406">
    <property type="entry name" value="PLD_domain"/>
</dbReference>
<dbReference type="RefSeq" id="WP_378477531.1">
    <property type="nucleotide sequence ID" value="NZ_JBHUIW010000008.1"/>
</dbReference>
<evidence type="ECO:0000256" key="9">
    <source>
        <dbReference type="ARBA" id="ARBA00022963"/>
    </source>
</evidence>
<evidence type="ECO:0000256" key="7">
    <source>
        <dbReference type="ARBA" id="ARBA00022525"/>
    </source>
</evidence>
<reference evidence="14" key="1">
    <citation type="journal article" date="2019" name="Int. J. Syst. Evol. Microbiol.">
        <title>The Global Catalogue of Microorganisms (GCM) 10K type strain sequencing project: providing services to taxonomists for standard genome sequencing and annotation.</title>
        <authorList>
            <consortium name="The Broad Institute Genomics Platform"/>
            <consortium name="The Broad Institute Genome Sequencing Center for Infectious Disease"/>
            <person name="Wu L."/>
            <person name="Ma J."/>
        </authorList>
    </citation>
    <scope>NUCLEOTIDE SEQUENCE [LARGE SCALE GENOMIC DNA]</scope>
    <source>
        <strain evidence="14">CGMCC 1.6774</strain>
    </source>
</reference>
<evidence type="ECO:0000256" key="8">
    <source>
        <dbReference type="ARBA" id="ARBA00022801"/>
    </source>
</evidence>
<dbReference type="InterPro" id="IPR025202">
    <property type="entry name" value="PLD-like_dom"/>
</dbReference>
<dbReference type="PANTHER" id="PTHR43856:SF1">
    <property type="entry name" value="MITOCHONDRIAL CARDIOLIPIN HYDROLASE"/>
    <property type="match status" value="1"/>
</dbReference>
<evidence type="ECO:0000313" key="14">
    <source>
        <dbReference type="Proteomes" id="UP001597314"/>
    </source>
</evidence>
<keyword evidence="14" id="KW-1185">Reference proteome</keyword>
<evidence type="ECO:0000256" key="11">
    <source>
        <dbReference type="ARBA" id="ARBA00029594"/>
    </source>
</evidence>
<evidence type="ECO:0000256" key="4">
    <source>
        <dbReference type="ARBA" id="ARBA00008664"/>
    </source>
</evidence>
<protein>
    <recommendedName>
        <fullName evidence="6">Phospholipase D</fullName>
        <ecNumber evidence="5">3.1.4.4</ecNumber>
    </recommendedName>
    <alternativeName>
        <fullName evidence="11">Choline phosphatase</fullName>
    </alternativeName>
</protein>
<dbReference type="SUPFAM" id="SSF56024">
    <property type="entry name" value="Phospholipase D/nuclease"/>
    <property type="match status" value="2"/>
</dbReference>
<comment type="function">
    <text evidence="2">Could be a virulence factor.</text>
</comment>
<sequence length="578" mass="64550">MSDFDVRRTADGFTCKLWRGERMTLLGFDVADPEADLVGFSIEVKSPGSDEFIPLRNRIAFAYPGGAASAVNGSRNFDSREAPFQKFRWIHFPYKPVDGRYAYRVTKRHMPRDGELVSGTRLTVSIDQSAVTYDGLVDVGFTRNFASSQAYREQFGNREDVIPAEATAGPRFVKPDLANSRGESVYKWLGFEAYDLLFGFLDEALADKQLGLDVMAYDLNEPDVISRLERFGARLRIIIDDSADHKVASSAESRTATRLRKAGASVVRTHFSGLQHHKVLITRRKGVREKVLCGSTNFTFRGLYIQANNMLVFHSAEIAALFGRMFDLAFEDPSAFRSDDFAKTWHAVSTRGKPTVQVCFSPHVQPDLSLNPIRAAIDQATSSVFYSVAFLSQMTTGPTIEALTRLMDRPIFSYGTADRRGSLELRKPDGTIGLVDFAYLAKKAPQPFAAEWSGGKGRNIHHKFLVTDFSLPTAKVFTGSSNFSPSGEKGNGDHLIMIEDRKIATAYAIEAVRIFDHLRFRDLMRDTFGPKDEKMTRAKAPKAITLRKPPAIGGGSAWFERFYVEGSQARRDRLVFST</sequence>
<comment type="similarity">
    <text evidence="4">Belongs to the phospholipase D family.</text>
</comment>
<evidence type="ECO:0000256" key="2">
    <source>
        <dbReference type="ARBA" id="ARBA00003145"/>
    </source>
</evidence>
<keyword evidence="7" id="KW-0964">Secreted</keyword>
<feature type="domain" description="PLD phosphodiesterase" evidence="12">
    <location>
        <begin position="456"/>
        <end position="487"/>
    </location>
</feature>
<dbReference type="PROSITE" id="PS50035">
    <property type="entry name" value="PLD"/>
    <property type="match status" value="1"/>
</dbReference>
<evidence type="ECO:0000256" key="10">
    <source>
        <dbReference type="ARBA" id="ARBA00023098"/>
    </source>
</evidence>
<evidence type="ECO:0000256" key="5">
    <source>
        <dbReference type="ARBA" id="ARBA00012027"/>
    </source>
</evidence>
<keyword evidence="10" id="KW-0443">Lipid metabolism</keyword>
<evidence type="ECO:0000256" key="6">
    <source>
        <dbReference type="ARBA" id="ARBA00018392"/>
    </source>
</evidence>
<comment type="catalytic activity">
    <reaction evidence="1">
        <text>a 1,2-diacyl-sn-glycero-3-phosphocholine + H2O = a 1,2-diacyl-sn-glycero-3-phosphate + choline + H(+)</text>
        <dbReference type="Rhea" id="RHEA:14445"/>
        <dbReference type="ChEBI" id="CHEBI:15354"/>
        <dbReference type="ChEBI" id="CHEBI:15377"/>
        <dbReference type="ChEBI" id="CHEBI:15378"/>
        <dbReference type="ChEBI" id="CHEBI:57643"/>
        <dbReference type="ChEBI" id="CHEBI:58608"/>
        <dbReference type="EC" id="3.1.4.4"/>
    </reaction>
</comment>
<accession>A0ABW5AHH0</accession>
<keyword evidence="8" id="KW-0378">Hydrolase</keyword>
<evidence type="ECO:0000256" key="1">
    <source>
        <dbReference type="ARBA" id="ARBA00000798"/>
    </source>
</evidence>
<dbReference type="PANTHER" id="PTHR43856">
    <property type="entry name" value="CARDIOLIPIN HYDROLASE"/>
    <property type="match status" value="1"/>
</dbReference>
<dbReference type="Proteomes" id="UP001597314">
    <property type="component" value="Unassembled WGS sequence"/>
</dbReference>
<dbReference type="InterPro" id="IPR001736">
    <property type="entry name" value="PLipase_D/transphosphatidylase"/>
</dbReference>
<comment type="subcellular location">
    <subcellularLocation>
        <location evidence="3">Secreted</location>
    </subcellularLocation>
</comment>
<comment type="caution">
    <text evidence="13">The sequence shown here is derived from an EMBL/GenBank/DDBJ whole genome shotgun (WGS) entry which is preliminary data.</text>
</comment>
<proteinExistence type="inferred from homology"/>
<dbReference type="CDD" id="cd09172">
    <property type="entry name" value="PLDc_Nuc_like_unchar1_1"/>
    <property type="match status" value="1"/>
</dbReference>
<evidence type="ECO:0000259" key="12">
    <source>
        <dbReference type="PROSITE" id="PS50035"/>
    </source>
</evidence>
<evidence type="ECO:0000256" key="3">
    <source>
        <dbReference type="ARBA" id="ARBA00004613"/>
    </source>
</evidence>
<dbReference type="CDD" id="cd09173">
    <property type="entry name" value="PLDc_Nuc_like_unchar1_2"/>
    <property type="match status" value="1"/>
</dbReference>
<evidence type="ECO:0000313" key="13">
    <source>
        <dbReference type="EMBL" id="MFD2182353.1"/>
    </source>
</evidence>
<name>A0ABW5AHH0_9BRAD</name>
<dbReference type="EMBL" id="JBHUIW010000008">
    <property type="protein sequence ID" value="MFD2182353.1"/>
    <property type="molecule type" value="Genomic_DNA"/>
</dbReference>
<gene>
    <name evidence="13" type="ORF">ACFSOX_09335</name>
</gene>
<organism evidence="13 14">
    <name type="scientific">Rhodoplanes azumiensis</name>
    <dbReference type="NCBI Taxonomy" id="1897628"/>
    <lineage>
        <taxon>Bacteria</taxon>
        <taxon>Pseudomonadati</taxon>
        <taxon>Pseudomonadota</taxon>
        <taxon>Alphaproteobacteria</taxon>
        <taxon>Hyphomicrobiales</taxon>
        <taxon>Nitrobacteraceae</taxon>
        <taxon>Rhodoplanes</taxon>
    </lineage>
</organism>